<evidence type="ECO:0000256" key="4">
    <source>
        <dbReference type="ARBA" id="ARBA00022777"/>
    </source>
</evidence>
<dbReference type="SUPFAM" id="SSF55874">
    <property type="entry name" value="ATPase domain of HSP90 chaperone/DNA topoisomerase II/histidine kinase"/>
    <property type="match status" value="1"/>
</dbReference>
<dbReference type="Proteomes" id="UP000658514">
    <property type="component" value="Unassembled WGS sequence"/>
</dbReference>
<dbReference type="InterPro" id="IPR005467">
    <property type="entry name" value="His_kinase_dom"/>
</dbReference>
<proteinExistence type="predicted"/>
<dbReference type="PANTHER" id="PTHR43065">
    <property type="entry name" value="SENSOR HISTIDINE KINASE"/>
    <property type="match status" value="1"/>
</dbReference>
<dbReference type="SMART" id="SM00387">
    <property type="entry name" value="HATPase_c"/>
    <property type="match status" value="1"/>
</dbReference>
<organism evidence="7 8">
    <name type="scientific">Calothrix parietina FACHB-288</name>
    <dbReference type="NCBI Taxonomy" id="2692896"/>
    <lineage>
        <taxon>Bacteria</taxon>
        <taxon>Bacillati</taxon>
        <taxon>Cyanobacteriota</taxon>
        <taxon>Cyanophyceae</taxon>
        <taxon>Nostocales</taxon>
        <taxon>Calotrichaceae</taxon>
        <taxon>Calothrix</taxon>
    </lineage>
</organism>
<dbReference type="CDD" id="cd00082">
    <property type="entry name" value="HisKA"/>
    <property type="match status" value="1"/>
</dbReference>
<reference evidence="7 8" key="1">
    <citation type="journal article" date="2020" name="ISME J.">
        <title>Comparative genomics reveals insights into cyanobacterial evolution and habitat adaptation.</title>
        <authorList>
            <person name="Chen M.Y."/>
            <person name="Teng W.K."/>
            <person name="Zhao L."/>
            <person name="Hu C.X."/>
            <person name="Zhou Y.K."/>
            <person name="Han B.P."/>
            <person name="Song L.R."/>
            <person name="Shu W.S."/>
        </authorList>
    </citation>
    <scope>NUCLEOTIDE SEQUENCE [LARGE SCALE GENOMIC DNA]</scope>
    <source>
        <strain evidence="7 8">FACHB-288</strain>
    </source>
</reference>
<keyword evidence="4" id="KW-0808">Transferase</keyword>
<dbReference type="InterPro" id="IPR003594">
    <property type="entry name" value="HATPase_dom"/>
</dbReference>
<dbReference type="InterPro" id="IPR003661">
    <property type="entry name" value="HisK_dim/P_dom"/>
</dbReference>
<evidence type="ECO:0000256" key="1">
    <source>
        <dbReference type="ARBA" id="ARBA00000085"/>
    </source>
</evidence>
<dbReference type="EMBL" id="JACJQH010000022">
    <property type="protein sequence ID" value="MBD2196900.1"/>
    <property type="molecule type" value="Genomic_DNA"/>
</dbReference>
<dbReference type="PRINTS" id="PR00344">
    <property type="entry name" value="BCTRLSENSOR"/>
</dbReference>
<dbReference type="InterPro" id="IPR036890">
    <property type="entry name" value="HATPase_C_sf"/>
</dbReference>
<comment type="caution">
    <text evidence="7">The sequence shown here is derived from an EMBL/GenBank/DDBJ whole genome shotgun (WGS) entry which is preliminary data.</text>
</comment>
<evidence type="ECO:0000256" key="5">
    <source>
        <dbReference type="ARBA" id="ARBA00023012"/>
    </source>
</evidence>
<evidence type="ECO:0000256" key="3">
    <source>
        <dbReference type="ARBA" id="ARBA00022553"/>
    </source>
</evidence>
<gene>
    <name evidence="7" type="ORF">H6G24_15575</name>
</gene>
<dbReference type="PROSITE" id="PS50109">
    <property type="entry name" value="HIS_KIN"/>
    <property type="match status" value="1"/>
</dbReference>
<dbReference type="InterPro" id="IPR036097">
    <property type="entry name" value="HisK_dim/P_sf"/>
</dbReference>
<feature type="domain" description="Histidine kinase" evidence="6">
    <location>
        <begin position="198"/>
        <end position="460"/>
    </location>
</feature>
<dbReference type="Gene3D" id="1.10.287.130">
    <property type="match status" value="1"/>
</dbReference>
<evidence type="ECO:0000313" key="8">
    <source>
        <dbReference type="Proteomes" id="UP000658514"/>
    </source>
</evidence>
<keyword evidence="8" id="KW-1185">Reference proteome</keyword>
<comment type="catalytic activity">
    <reaction evidence="1">
        <text>ATP + protein L-histidine = ADP + protein N-phospho-L-histidine.</text>
        <dbReference type="EC" id="2.7.13.3"/>
    </reaction>
</comment>
<keyword evidence="5" id="KW-0902">Two-component regulatory system</keyword>
<keyword evidence="3" id="KW-0597">Phosphoprotein</keyword>
<evidence type="ECO:0000256" key="2">
    <source>
        <dbReference type="ARBA" id="ARBA00012438"/>
    </source>
</evidence>
<accession>A0ABR8ABS0</accession>
<evidence type="ECO:0000313" key="7">
    <source>
        <dbReference type="EMBL" id="MBD2196900.1"/>
    </source>
</evidence>
<dbReference type="PANTHER" id="PTHR43065:SF50">
    <property type="entry name" value="HISTIDINE KINASE"/>
    <property type="match status" value="1"/>
</dbReference>
<evidence type="ECO:0000259" key="6">
    <source>
        <dbReference type="PROSITE" id="PS50109"/>
    </source>
</evidence>
<dbReference type="SUPFAM" id="SSF47384">
    <property type="entry name" value="Homodimeric domain of signal transducing histidine kinase"/>
    <property type="match status" value="1"/>
</dbReference>
<sequence length="463" mass="52468">MLTMDTIKNGNELNLQLESNLQELPLWSVYVEVSHPAKVINTVFEQQPLLPGIILTDNQEYVGMISRQRFFEHMSRPYSFALFAKRPTETLLKFLDLDVCLIAEETPIIEAIQIALQRPSQLAYEPIVVKPKLGNYKLLDFHQLLLAYSQIQVLTLAQLEQVEEQSRIAKAGFRNLKNNYTRLLQNDKMAALGQLVAGIAHEINNPVSFIAGNLVHALNYSQDLLDLVSLYQQYYPEPAAEIQDAIADMELEFLTADFVHLLKSMKVGTERIQEIVLALRNFSRLDESEQKIVDIHEGIDSTLLLLQSRLKNPETCQIVSVVKDYAKLPLVECYPGLLNQVFMSIITNAIDAIYHNFNKSESSSYSANSFVKEPLIKIQTELQNENYITIRIIDNGLGIPKDIQKRLFDPFFTTKSIGKGTGLSLSISYQIIVDKHSGQLQFVSGLGRGTEFIITIPIRLDCY</sequence>
<dbReference type="InterPro" id="IPR004358">
    <property type="entry name" value="Sig_transdc_His_kin-like_C"/>
</dbReference>
<protein>
    <recommendedName>
        <fullName evidence="2">histidine kinase</fullName>
        <ecNumber evidence="2">2.7.13.3</ecNumber>
    </recommendedName>
</protein>
<keyword evidence="4" id="KW-0418">Kinase</keyword>
<dbReference type="Pfam" id="PF02518">
    <property type="entry name" value="HATPase_c"/>
    <property type="match status" value="1"/>
</dbReference>
<dbReference type="SMART" id="SM00388">
    <property type="entry name" value="HisKA"/>
    <property type="match status" value="1"/>
</dbReference>
<name>A0ABR8ABS0_9CYAN</name>
<dbReference type="EC" id="2.7.13.3" evidence="2"/>
<dbReference type="Gene3D" id="3.30.565.10">
    <property type="entry name" value="Histidine kinase-like ATPase, C-terminal domain"/>
    <property type="match status" value="1"/>
</dbReference>